<keyword evidence="2" id="KW-0963">Cytoplasm</keyword>
<protein>
    <recommendedName>
        <fullName evidence="5">Tetratricopeptide repeat protein 29</fullName>
    </recommendedName>
</protein>
<dbReference type="EMBL" id="VWZX01001131">
    <property type="protein sequence ID" value="NXI35658.1"/>
    <property type="molecule type" value="Genomic_DNA"/>
</dbReference>
<dbReference type="InterPro" id="IPR051476">
    <property type="entry name" value="Bac_ResReg_Asp_Phosphatase"/>
</dbReference>
<evidence type="ECO:0000256" key="1">
    <source>
        <dbReference type="ARBA" id="ARBA00004496"/>
    </source>
</evidence>
<comment type="caution">
    <text evidence="7">The sequence shown here is derived from an EMBL/GenBank/DDBJ whole genome shotgun (WGS) entry which is preliminary data.</text>
</comment>
<feature type="non-terminal residue" evidence="7">
    <location>
        <position position="1"/>
    </location>
</feature>
<dbReference type="GO" id="GO:0003341">
    <property type="term" value="P:cilium movement"/>
    <property type="evidence" value="ECO:0007669"/>
    <property type="project" value="TreeGrafter"/>
</dbReference>
<dbReference type="InterPro" id="IPR011990">
    <property type="entry name" value="TPR-like_helical_dom_sf"/>
</dbReference>
<gene>
    <name evidence="7" type="primary">Ttc29</name>
    <name evidence="7" type="ORF">GALDEA_R05147</name>
</gene>
<evidence type="ECO:0000256" key="2">
    <source>
        <dbReference type="ARBA" id="ARBA00022490"/>
    </source>
</evidence>
<dbReference type="AlphaFoldDB" id="A0A7K9SIJ3"/>
<proteinExistence type="predicted"/>
<keyword evidence="8" id="KW-1185">Reference proteome</keyword>
<feature type="non-terminal residue" evidence="7">
    <location>
        <position position="101"/>
    </location>
</feature>
<dbReference type="PANTHER" id="PTHR46630">
    <property type="entry name" value="TETRATRICOPEPTIDE REPEAT PROTEIN 29"/>
    <property type="match status" value="1"/>
</dbReference>
<sequence>GHIMKAAEHYEAFYQLTAGSTWKDVTGHTYNSLACEHLWRIYTLLADKMLENKEHQEAINMLSKALKVAKEGKDMKMEGEAAYCLSLAYHFAGEEQKALSV</sequence>
<reference evidence="7 8" key="1">
    <citation type="submission" date="2019-09" db="EMBL/GenBank/DDBJ databases">
        <title>Bird 10,000 Genomes (B10K) Project - Family phase.</title>
        <authorList>
            <person name="Zhang G."/>
        </authorList>
    </citation>
    <scope>NUCLEOTIDE SEQUENCE [LARGE SCALE GENOMIC DNA]</scope>
    <source>
        <strain evidence="7">B10K-DU-001-62</strain>
        <tissue evidence="7">Muscle</tissue>
    </source>
</reference>
<evidence type="ECO:0000256" key="6">
    <source>
        <dbReference type="ARBA" id="ARBA00044739"/>
    </source>
</evidence>
<comment type="function">
    <text evidence="6">Axonemal protein which is implicated in axonemal and/or peri-axonemal structure assembly and regulates flagellum assembly and beating and therefore sperm motility.</text>
</comment>
<dbReference type="Proteomes" id="UP000566440">
    <property type="component" value="Unassembled WGS sequence"/>
</dbReference>
<dbReference type="Gene3D" id="1.25.40.10">
    <property type="entry name" value="Tetratricopeptide repeat domain"/>
    <property type="match status" value="1"/>
</dbReference>
<evidence type="ECO:0000256" key="4">
    <source>
        <dbReference type="ARBA" id="ARBA00022803"/>
    </source>
</evidence>
<dbReference type="GO" id="GO:0036126">
    <property type="term" value="C:sperm flagellum"/>
    <property type="evidence" value="ECO:0007669"/>
    <property type="project" value="TreeGrafter"/>
</dbReference>
<evidence type="ECO:0000313" key="7">
    <source>
        <dbReference type="EMBL" id="NXI35658.1"/>
    </source>
</evidence>
<comment type="subcellular location">
    <subcellularLocation>
        <location evidence="1">Cytoplasm</location>
    </subcellularLocation>
</comment>
<dbReference type="OrthoDB" id="626167at2759"/>
<dbReference type="PANTHER" id="PTHR46630:SF1">
    <property type="entry name" value="TETRATRICOPEPTIDE REPEAT PROTEIN 29"/>
    <property type="match status" value="1"/>
</dbReference>
<dbReference type="SUPFAM" id="SSF48452">
    <property type="entry name" value="TPR-like"/>
    <property type="match status" value="1"/>
</dbReference>
<accession>A0A7K9SIJ3</accession>
<dbReference type="GO" id="GO:0005737">
    <property type="term" value="C:cytoplasm"/>
    <property type="evidence" value="ECO:0007669"/>
    <property type="project" value="UniProtKB-SubCell"/>
</dbReference>
<evidence type="ECO:0000313" key="8">
    <source>
        <dbReference type="Proteomes" id="UP000566440"/>
    </source>
</evidence>
<evidence type="ECO:0000256" key="3">
    <source>
        <dbReference type="ARBA" id="ARBA00022737"/>
    </source>
</evidence>
<name>A0A7K9SIJ3_9PICI</name>
<keyword evidence="4" id="KW-0802">TPR repeat</keyword>
<evidence type="ECO:0000256" key="5">
    <source>
        <dbReference type="ARBA" id="ARBA00040665"/>
    </source>
</evidence>
<organism evidence="7 8">
    <name type="scientific">Galbula dea</name>
    <dbReference type="NCBI Taxonomy" id="1109041"/>
    <lineage>
        <taxon>Eukaryota</taxon>
        <taxon>Metazoa</taxon>
        <taxon>Chordata</taxon>
        <taxon>Craniata</taxon>
        <taxon>Vertebrata</taxon>
        <taxon>Euteleostomi</taxon>
        <taxon>Archelosauria</taxon>
        <taxon>Archosauria</taxon>
        <taxon>Dinosauria</taxon>
        <taxon>Saurischia</taxon>
        <taxon>Theropoda</taxon>
        <taxon>Coelurosauria</taxon>
        <taxon>Aves</taxon>
        <taxon>Neognathae</taxon>
        <taxon>Neoaves</taxon>
        <taxon>Telluraves</taxon>
        <taxon>Coraciimorphae</taxon>
        <taxon>Piciformes</taxon>
        <taxon>Galbulidae</taxon>
        <taxon>Galbula</taxon>
    </lineage>
</organism>
<keyword evidence="3" id="KW-0677">Repeat</keyword>